<evidence type="ECO:0000313" key="4">
    <source>
        <dbReference type="EMBL" id="EFJ29821.1"/>
    </source>
</evidence>
<dbReference type="KEGG" id="smo:SELMODRAFT_409744"/>
<dbReference type="OMA" id="NNCIANI"/>
<evidence type="ECO:0000313" key="5">
    <source>
        <dbReference type="Proteomes" id="UP000001514"/>
    </source>
</evidence>
<organism evidence="5">
    <name type="scientific">Selaginella moellendorffii</name>
    <name type="common">Spikemoss</name>
    <dbReference type="NCBI Taxonomy" id="88036"/>
    <lineage>
        <taxon>Eukaryota</taxon>
        <taxon>Viridiplantae</taxon>
        <taxon>Streptophyta</taxon>
        <taxon>Embryophyta</taxon>
        <taxon>Tracheophyta</taxon>
        <taxon>Lycopodiopsida</taxon>
        <taxon>Selaginellales</taxon>
        <taxon>Selaginellaceae</taxon>
        <taxon>Selaginella</taxon>
    </lineage>
</organism>
<evidence type="ECO:0000259" key="2">
    <source>
        <dbReference type="SMART" id="SM01111"/>
    </source>
</evidence>
<keyword evidence="1" id="KW-0732">Signal</keyword>
<dbReference type="PROSITE" id="PS51257">
    <property type="entry name" value="PROKAR_LIPOPROTEIN"/>
    <property type="match status" value="1"/>
</dbReference>
<reference evidence="4 5" key="1">
    <citation type="journal article" date="2011" name="Science">
        <title>The Selaginella genome identifies genetic changes associated with the evolution of vascular plants.</title>
        <authorList>
            <person name="Banks J.A."/>
            <person name="Nishiyama T."/>
            <person name="Hasebe M."/>
            <person name="Bowman J.L."/>
            <person name="Gribskov M."/>
            <person name="dePamphilis C."/>
            <person name="Albert V.A."/>
            <person name="Aono N."/>
            <person name="Aoyama T."/>
            <person name="Ambrose B.A."/>
            <person name="Ashton N.W."/>
            <person name="Axtell M.J."/>
            <person name="Barker E."/>
            <person name="Barker M.S."/>
            <person name="Bennetzen J.L."/>
            <person name="Bonawitz N.D."/>
            <person name="Chapple C."/>
            <person name="Cheng C."/>
            <person name="Correa L.G."/>
            <person name="Dacre M."/>
            <person name="DeBarry J."/>
            <person name="Dreyer I."/>
            <person name="Elias M."/>
            <person name="Engstrom E.M."/>
            <person name="Estelle M."/>
            <person name="Feng L."/>
            <person name="Finet C."/>
            <person name="Floyd S.K."/>
            <person name="Frommer W.B."/>
            <person name="Fujita T."/>
            <person name="Gramzow L."/>
            <person name="Gutensohn M."/>
            <person name="Harholt J."/>
            <person name="Hattori M."/>
            <person name="Heyl A."/>
            <person name="Hirai T."/>
            <person name="Hiwatashi Y."/>
            <person name="Ishikawa M."/>
            <person name="Iwata M."/>
            <person name="Karol K.G."/>
            <person name="Koehler B."/>
            <person name="Kolukisaoglu U."/>
            <person name="Kubo M."/>
            <person name="Kurata T."/>
            <person name="Lalonde S."/>
            <person name="Li K."/>
            <person name="Li Y."/>
            <person name="Litt A."/>
            <person name="Lyons E."/>
            <person name="Manning G."/>
            <person name="Maruyama T."/>
            <person name="Michael T.P."/>
            <person name="Mikami K."/>
            <person name="Miyazaki S."/>
            <person name="Morinaga S."/>
            <person name="Murata T."/>
            <person name="Mueller-Roeber B."/>
            <person name="Nelson D.R."/>
            <person name="Obara M."/>
            <person name="Oguri Y."/>
            <person name="Olmstead R.G."/>
            <person name="Onodera N."/>
            <person name="Petersen B.L."/>
            <person name="Pils B."/>
            <person name="Prigge M."/>
            <person name="Rensing S.A."/>
            <person name="Riano-Pachon D.M."/>
            <person name="Roberts A.W."/>
            <person name="Sato Y."/>
            <person name="Scheller H.V."/>
            <person name="Schulz B."/>
            <person name="Schulz C."/>
            <person name="Shakirov E.V."/>
            <person name="Shibagaki N."/>
            <person name="Shinohara N."/>
            <person name="Shippen D.E."/>
            <person name="Soerensen I."/>
            <person name="Sotooka R."/>
            <person name="Sugimoto N."/>
            <person name="Sugita M."/>
            <person name="Sumikawa N."/>
            <person name="Tanurdzic M."/>
            <person name="Theissen G."/>
            <person name="Ulvskov P."/>
            <person name="Wakazuki S."/>
            <person name="Weng J.K."/>
            <person name="Willats W.W."/>
            <person name="Wipf D."/>
            <person name="Wolf P.G."/>
            <person name="Yang L."/>
            <person name="Zimmer A.D."/>
            <person name="Zhu Q."/>
            <person name="Mitros T."/>
            <person name="Hellsten U."/>
            <person name="Loque D."/>
            <person name="Otillar R."/>
            <person name="Salamov A."/>
            <person name="Schmutz J."/>
            <person name="Shapiro H."/>
            <person name="Lindquist E."/>
            <person name="Lucas S."/>
            <person name="Rokhsar D."/>
            <person name="Grigoriev I.V."/>
        </authorList>
    </citation>
    <scope>NUCLEOTIDE SEQUENCE [LARGE SCALE GENOMIC DNA]</scope>
</reference>
<feature type="signal peptide" evidence="1">
    <location>
        <begin position="1"/>
        <end position="20"/>
    </location>
</feature>
<feature type="chain" id="PRO_5010829953" description="Cyanovirin-N domain-containing protein" evidence="1">
    <location>
        <begin position="21"/>
        <end position="120"/>
    </location>
</feature>
<dbReference type="InterPro" id="IPR036673">
    <property type="entry name" value="Cyanovirin-N_sf"/>
</dbReference>
<dbReference type="SUPFAM" id="SSF51322">
    <property type="entry name" value="Cyanovirin-N"/>
    <property type="match status" value="1"/>
</dbReference>
<accession>D8RCB2</accession>
<dbReference type="Pfam" id="PF08881">
    <property type="entry name" value="CVNH"/>
    <property type="match status" value="1"/>
</dbReference>
<feature type="domain" description="Cyanovirin-N" evidence="2">
    <location>
        <begin position="23"/>
        <end position="119"/>
    </location>
</feature>
<sequence>MASTRDILIVFSMLIVVSQASCHFSSSCTEIRFYGNIMSANCRTDAGKVVRSSIDVNECVGVDYSGKLDCSSNFVPRCHNVAFNGITMAATCKDGYGHEVFSNRALDECIGNDDGHLICC</sequence>
<dbReference type="Gene3D" id="2.30.60.10">
    <property type="entry name" value="Cyanovirin-N"/>
    <property type="match status" value="1"/>
</dbReference>
<keyword evidence="5" id="KW-1185">Reference proteome</keyword>
<dbReference type="InParanoid" id="D8RCB2"/>
<gene>
    <name evidence="4" type="ORF">SELMODRAFT_409744</name>
    <name evidence="3" type="ORF">SELMODRAFT_428539</name>
</gene>
<dbReference type="EMBL" id="GL377576">
    <property type="protein sequence ID" value="EFJ29821.1"/>
    <property type="molecule type" value="Genomic_DNA"/>
</dbReference>
<dbReference type="OrthoDB" id="2947935at2759"/>
<dbReference type="EMBL" id="GL377667">
    <property type="protein sequence ID" value="EFJ08969.1"/>
    <property type="molecule type" value="Genomic_DNA"/>
</dbReference>
<dbReference type="HOGENOM" id="CLU_144945_1_2_1"/>
<protein>
    <recommendedName>
        <fullName evidence="2">Cyanovirin-N domain-containing protein</fullName>
    </recommendedName>
</protein>
<proteinExistence type="predicted"/>
<evidence type="ECO:0000313" key="3">
    <source>
        <dbReference type="EMBL" id="EFJ08969.1"/>
    </source>
</evidence>
<dbReference type="Proteomes" id="UP000001514">
    <property type="component" value="Unassembled WGS sequence"/>
</dbReference>
<dbReference type="AlphaFoldDB" id="D8RCB2"/>
<dbReference type="SMART" id="SM01111">
    <property type="entry name" value="CVNH"/>
    <property type="match status" value="1"/>
</dbReference>
<dbReference type="KEGG" id="smo:SELMODRAFT_428539"/>
<dbReference type="InterPro" id="IPR011058">
    <property type="entry name" value="Cyanovirin-N"/>
</dbReference>
<name>D8RCB2_SELML</name>
<dbReference type="Gramene" id="EFJ29821">
    <property type="protein sequence ID" value="EFJ29821"/>
    <property type="gene ID" value="SELMODRAFT_409744"/>
</dbReference>
<evidence type="ECO:0000256" key="1">
    <source>
        <dbReference type="SAM" id="SignalP"/>
    </source>
</evidence>
<dbReference type="Gramene" id="EFJ08969">
    <property type="protein sequence ID" value="EFJ08969"/>
    <property type="gene ID" value="SELMODRAFT_428539"/>
</dbReference>